<feature type="transmembrane region" description="Helical" evidence="1">
    <location>
        <begin position="233"/>
        <end position="258"/>
    </location>
</feature>
<protein>
    <submittedName>
        <fullName evidence="3">G_PROTEIN_RECEP_F1_2 domain-containing protein</fullName>
    </submittedName>
</protein>
<evidence type="ECO:0000313" key="3">
    <source>
        <dbReference type="WBParaSite" id="Hba_07812"/>
    </source>
</evidence>
<evidence type="ECO:0000256" key="1">
    <source>
        <dbReference type="SAM" id="Phobius"/>
    </source>
</evidence>
<feature type="transmembrane region" description="Helical" evidence="1">
    <location>
        <begin position="57"/>
        <end position="77"/>
    </location>
</feature>
<name>A0A1I7WRK4_HETBA</name>
<reference evidence="3" key="1">
    <citation type="submission" date="2016-11" db="UniProtKB">
        <authorList>
            <consortium name="WormBaseParasite"/>
        </authorList>
    </citation>
    <scope>IDENTIFICATION</scope>
</reference>
<dbReference type="Proteomes" id="UP000095283">
    <property type="component" value="Unplaced"/>
</dbReference>
<feature type="transmembrane region" description="Helical" evidence="1">
    <location>
        <begin position="270"/>
        <end position="287"/>
    </location>
</feature>
<keyword evidence="1" id="KW-1133">Transmembrane helix</keyword>
<dbReference type="SUPFAM" id="SSF81321">
    <property type="entry name" value="Family A G protein-coupled receptor-like"/>
    <property type="match status" value="1"/>
</dbReference>
<organism evidence="2 3">
    <name type="scientific">Heterorhabditis bacteriophora</name>
    <name type="common">Entomopathogenic nematode worm</name>
    <dbReference type="NCBI Taxonomy" id="37862"/>
    <lineage>
        <taxon>Eukaryota</taxon>
        <taxon>Metazoa</taxon>
        <taxon>Ecdysozoa</taxon>
        <taxon>Nematoda</taxon>
        <taxon>Chromadorea</taxon>
        <taxon>Rhabditida</taxon>
        <taxon>Rhabditina</taxon>
        <taxon>Rhabditomorpha</taxon>
        <taxon>Strongyloidea</taxon>
        <taxon>Heterorhabditidae</taxon>
        <taxon>Heterorhabditis</taxon>
    </lineage>
</organism>
<dbReference type="WBParaSite" id="Hba_07812">
    <property type="protein sequence ID" value="Hba_07812"/>
    <property type="gene ID" value="Hba_07812"/>
</dbReference>
<feature type="transmembrane region" description="Helical" evidence="1">
    <location>
        <begin position="89"/>
        <end position="109"/>
    </location>
</feature>
<dbReference type="AlphaFoldDB" id="A0A1I7WRK4"/>
<sequence length="365" mass="41473">MASGDAPYISTLTTYEDDDRHCTKYRSLISYCFMFDKAVPVNDSVIAGLSDRITYHVINSCFGGICIIFNILLLGIFLGHRPFRSRYVLLIQLCVGDLIYSISVVLAGLQQIQLYSTVFQTLTLPVRTTMECAMEPWLILRIIGYYFSQFYPRYSFSLRCCLHFVSLTRTIRPTTTVDGKQPLGTDSELLFTSPMCCAMYSPQYLVRLHTGRRVAWPNLSESCIKRQVATIRYYLLISVLSTLLVSLPNTIALFQVYVKAVSDAISKPSVWMQTINSGIHLFVYLTLNREFRIRAFSLLRMEINDGVSLMKPSIADGIEAPLRGYAKRSNLIRLLHTQHYMIISILDKITPFVTNSSSIHVVNLS</sequence>
<keyword evidence="1" id="KW-0472">Membrane</keyword>
<keyword evidence="2" id="KW-1185">Reference proteome</keyword>
<evidence type="ECO:0000313" key="2">
    <source>
        <dbReference type="Proteomes" id="UP000095283"/>
    </source>
</evidence>
<proteinExistence type="predicted"/>
<keyword evidence="1" id="KW-0812">Transmembrane</keyword>
<accession>A0A1I7WRK4</accession>